<dbReference type="InterPro" id="IPR004681">
    <property type="entry name" value="TRAP_DctM"/>
</dbReference>
<feature type="transmembrane region" description="Helical" evidence="7">
    <location>
        <begin position="57"/>
        <end position="75"/>
    </location>
</feature>
<feature type="transmembrane region" description="Helical" evidence="7">
    <location>
        <begin position="361"/>
        <end position="382"/>
    </location>
</feature>
<evidence type="ECO:0000256" key="7">
    <source>
        <dbReference type="SAM" id="Phobius"/>
    </source>
</evidence>
<dbReference type="EMBL" id="CP054257">
    <property type="protein sequence ID" value="QTQ11243.1"/>
    <property type="molecule type" value="Genomic_DNA"/>
</dbReference>
<organism evidence="9 10">
    <name type="scientific">Treponema parvum</name>
    <dbReference type="NCBI Taxonomy" id="138851"/>
    <lineage>
        <taxon>Bacteria</taxon>
        <taxon>Pseudomonadati</taxon>
        <taxon>Spirochaetota</taxon>
        <taxon>Spirochaetia</taxon>
        <taxon>Spirochaetales</taxon>
        <taxon>Treponemataceae</taxon>
        <taxon>Treponema</taxon>
    </lineage>
</organism>
<evidence type="ECO:0000256" key="1">
    <source>
        <dbReference type="ARBA" id="ARBA00004429"/>
    </source>
</evidence>
<dbReference type="PIRSF" id="PIRSF006066">
    <property type="entry name" value="HI0050"/>
    <property type="match status" value="1"/>
</dbReference>
<keyword evidence="3" id="KW-0997">Cell inner membrane</keyword>
<keyword evidence="4 7" id="KW-0812">Transmembrane</keyword>
<feature type="transmembrane region" description="Helical" evidence="7">
    <location>
        <begin position="246"/>
        <end position="265"/>
    </location>
</feature>
<keyword evidence="2" id="KW-1003">Cell membrane</keyword>
<feature type="transmembrane region" description="Helical" evidence="7">
    <location>
        <begin position="219"/>
        <end position="240"/>
    </location>
</feature>
<evidence type="ECO:0000256" key="4">
    <source>
        <dbReference type="ARBA" id="ARBA00022692"/>
    </source>
</evidence>
<proteinExistence type="predicted"/>
<reference evidence="9" key="2">
    <citation type="journal article" date="2021" name="Microbiol. Resour. Announc.">
        <title>Complete Genome Sequences of Three Human Oral Treponema parvum Isolates.</title>
        <authorList>
            <person name="Zeng H."/>
            <person name="Watt R.M."/>
        </authorList>
    </citation>
    <scope>NUCLEOTIDE SEQUENCE</scope>
    <source>
        <strain evidence="9">ATCC 700773</strain>
    </source>
</reference>
<dbReference type="Proteomes" id="UP000671995">
    <property type="component" value="Chromosome"/>
</dbReference>
<accession>A0A975EYN4</accession>
<feature type="transmembrane region" description="Helical" evidence="7">
    <location>
        <begin position="402"/>
        <end position="426"/>
    </location>
</feature>
<evidence type="ECO:0000313" key="9">
    <source>
        <dbReference type="EMBL" id="QTQ11243.1"/>
    </source>
</evidence>
<feature type="domain" description="TRAP C4-dicarboxylate transport system permease DctM subunit" evidence="8">
    <location>
        <begin position="11"/>
        <end position="420"/>
    </location>
</feature>
<name>A0A975EYN4_9SPIR</name>
<evidence type="ECO:0000259" key="8">
    <source>
        <dbReference type="Pfam" id="PF06808"/>
    </source>
</evidence>
<dbReference type="GO" id="GO:0022857">
    <property type="term" value="F:transmembrane transporter activity"/>
    <property type="evidence" value="ECO:0007669"/>
    <property type="project" value="TreeGrafter"/>
</dbReference>
<protein>
    <submittedName>
        <fullName evidence="9">TRAP transporter large permease</fullName>
    </submittedName>
</protein>
<evidence type="ECO:0000256" key="2">
    <source>
        <dbReference type="ARBA" id="ARBA00022475"/>
    </source>
</evidence>
<feature type="transmembrane region" description="Helical" evidence="7">
    <location>
        <begin position="319"/>
        <end position="349"/>
    </location>
</feature>
<dbReference type="AlphaFoldDB" id="A0A975EYN4"/>
<keyword evidence="6 7" id="KW-0472">Membrane</keyword>
<reference evidence="9" key="1">
    <citation type="submission" date="2020-05" db="EMBL/GenBank/DDBJ databases">
        <authorList>
            <person name="Zeng H."/>
            <person name="Chan Y.K."/>
            <person name="Watt R.M."/>
        </authorList>
    </citation>
    <scope>NUCLEOTIDE SEQUENCE</scope>
    <source>
        <strain evidence="9">ATCC 700773</strain>
    </source>
</reference>
<sequence length="444" mass="47817">MIFTHPMFPIFVLFFLFFMNVPIALSLIGSTLYYFVFINHNMPTSLVIQQFVSAVESFPYLAVPFFIMLGSVMNYSGLSDRLMDFAEVLAGHLKGGLAQVNCVLSALMGGISGSANADAAMESKILVPAMLNKGMPLDFSAAVTAASSAVSPVIPPGNNLIMYALIANVAVGDMFLAGYTPGILMTLSMMIAVHFIAVKRNYAPSRDRMASPLEIMRQAWKSIFALCIPFVIILGMRIGICTPTEAGGVAVLFAFVIGAFAYGKLKLSHIPLILKETVQSTGSVMIIIAAAKVFGFYMSCESIPEMITKALLGLTQNKFLLLMVINLVLLVVGMFIEGGAALIILAPLLVPAVMSRGVDPLHFGVILIVNIMIGGLTPPFGSMMFTVCSIVNCRFDKFIKQVWPFIIALLVVLVIVTYSESIALLIPKIFGYEPIHTGIQALGG</sequence>
<dbReference type="InterPro" id="IPR010656">
    <property type="entry name" value="DctM"/>
</dbReference>
<comment type="subcellular location">
    <subcellularLocation>
        <location evidence="1">Cell inner membrane</location>
        <topology evidence="1">Multi-pass membrane protein</topology>
    </subcellularLocation>
</comment>
<dbReference type="PANTHER" id="PTHR33362">
    <property type="entry name" value="SIALIC ACID TRAP TRANSPORTER PERMEASE PROTEIN SIAT-RELATED"/>
    <property type="match status" value="1"/>
</dbReference>
<evidence type="ECO:0000313" key="10">
    <source>
        <dbReference type="Proteomes" id="UP000671995"/>
    </source>
</evidence>
<evidence type="ECO:0000256" key="6">
    <source>
        <dbReference type="ARBA" id="ARBA00023136"/>
    </source>
</evidence>
<evidence type="ECO:0000256" key="3">
    <source>
        <dbReference type="ARBA" id="ARBA00022519"/>
    </source>
</evidence>
<dbReference type="GO" id="GO:0005886">
    <property type="term" value="C:plasma membrane"/>
    <property type="evidence" value="ECO:0007669"/>
    <property type="project" value="UniProtKB-SubCell"/>
</dbReference>
<dbReference type="NCBIfam" id="TIGR00786">
    <property type="entry name" value="dctM"/>
    <property type="match status" value="1"/>
</dbReference>
<evidence type="ECO:0000256" key="5">
    <source>
        <dbReference type="ARBA" id="ARBA00022989"/>
    </source>
</evidence>
<gene>
    <name evidence="9" type="ORF">HRI96_02950</name>
</gene>
<keyword evidence="5 7" id="KW-1133">Transmembrane helix</keyword>
<dbReference type="RefSeq" id="WP_210118038.1">
    <property type="nucleotide sequence ID" value="NZ_CP054257.1"/>
</dbReference>
<feature type="transmembrane region" description="Helical" evidence="7">
    <location>
        <begin position="12"/>
        <end position="37"/>
    </location>
</feature>
<dbReference type="Pfam" id="PF06808">
    <property type="entry name" value="DctM"/>
    <property type="match status" value="1"/>
</dbReference>
<dbReference type="PANTHER" id="PTHR33362:SF4">
    <property type="entry name" value="2,3-DIKETO-L-GULONATE TRAP TRANSPORTER LARGE PERMEASE PROTEIN YIAN"/>
    <property type="match status" value="1"/>
</dbReference>
<feature type="transmembrane region" description="Helical" evidence="7">
    <location>
        <begin position="174"/>
        <end position="198"/>
    </location>
</feature>